<feature type="chain" id="PRO_5038463527" evidence="2">
    <location>
        <begin position="22"/>
        <end position="222"/>
    </location>
</feature>
<name>A0A075R9C7_BRELA</name>
<evidence type="ECO:0000313" key="3">
    <source>
        <dbReference type="EMBL" id="AIG27838.1"/>
    </source>
</evidence>
<feature type="region of interest" description="Disordered" evidence="1">
    <location>
        <begin position="22"/>
        <end position="69"/>
    </location>
</feature>
<dbReference type="eggNOG" id="ENOG5030RSQ">
    <property type="taxonomic scope" value="Bacteria"/>
</dbReference>
<dbReference type="InterPro" id="IPR014247">
    <property type="entry name" value="Spore_lipoprot_YhcN/YlaJ"/>
</dbReference>
<dbReference type="AlphaFoldDB" id="A0A075R9C7"/>
<dbReference type="PROSITE" id="PS51257">
    <property type="entry name" value="PROKAR_LIPOPROTEIN"/>
    <property type="match status" value="1"/>
</dbReference>
<keyword evidence="3" id="KW-0449">Lipoprotein</keyword>
<dbReference type="Proteomes" id="UP000005850">
    <property type="component" value="Chromosome"/>
</dbReference>
<feature type="region of interest" description="Disordered" evidence="1">
    <location>
        <begin position="177"/>
        <end position="222"/>
    </location>
</feature>
<evidence type="ECO:0000256" key="1">
    <source>
        <dbReference type="SAM" id="MobiDB-lite"/>
    </source>
</evidence>
<reference evidence="3 4" key="1">
    <citation type="journal article" date="2011" name="J. Bacteriol.">
        <title>Genome sequence of Brevibacillus laterosporus LMG 15441, a pathogen of invertebrates.</title>
        <authorList>
            <person name="Djukic M."/>
            <person name="Poehlein A."/>
            <person name="Thurmer A."/>
            <person name="Daniel R."/>
        </authorList>
    </citation>
    <scope>NUCLEOTIDE SEQUENCE [LARGE SCALE GENOMIC DNA]</scope>
    <source>
        <strain evidence="3 4">LMG 15441</strain>
    </source>
</reference>
<protein>
    <submittedName>
        <fullName evidence="3">Sporulation lipoprotein</fullName>
    </submittedName>
</protein>
<evidence type="ECO:0000313" key="4">
    <source>
        <dbReference type="Proteomes" id="UP000005850"/>
    </source>
</evidence>
<keyword evidence="2" id="KW-0732">Signal</keyword>
<dbReference type="STRING" id="1042163.BRLA_c035260"/>
<dbReference type="InterPro" id="IPR019076">
    <property type="entry name" value="Spore_lipoprot_YhcN/YlaJ-like"/>
</dbReference>
<keyword evidence="4" id="KW-1185">Reference proteome</keyword>
<dbReference type="GO" id="GO:0030435">
    <property type="term" value="P:sporulation resulting in formation of a cellular spore"/>
    <property type="evidence" value="ECO:0007669"/>
    <property type="project" value="InterPro"/>
</dbReference>
<gene>
    <name evidence="3" type="ORF">BRLA_c035260</name>
</gene>
<feature type="signal peptide" evidence="2">
    <location>
        <begin position="1"/>
        <end position="21"/>
    </location>
</feature>
<evidence type="ECO:0000256" key="2">
    <source>
        <dbReference type="SAM" id="SignalP"/>
    </source>
</evidence>
<dbReference type="KEGG" id="blr:BRLA_c035260"/>
<feature type="compositionally biased region" description="Polar residues" evidence="1">
    <location>
        <begin position="55"/>
        <end position="69"/>
    </location>
</feature>
<dbReference type="HOGENOM" id="CLU_077663_1_0_9"/>
<dbReference type="RefSeq" id="WP_003336647.1">
    <property type="nucleotide sequence ID" value="NZ_CP007806.1"/>
</dbReference>
<dbReference type="NCBIfam" id="TIGR02898">
    <property type="entry name" value="spore_YhcN_YlaJ"/>
    <property type="match status" value="1"/>
</dbReference>
<sequence>MRRLIYTLACCLVLTACQTHNQKPQTQGAGTPKGVQNAAGSQQGSHPAKPKTQRVEQTQPTPHYDQSPQATADRLVKLANRVKNVKNSTAVVLGKYAIVAIDVDEKLDRPEVGVIKYSVAEALKEDPQGATALVTADADLRQRLVEVQADMKSGRPVAGILEEMADITGRIIPQFPSNVKRKKEPYQNGQQPGTRSLKPGANNMKRPGKETKQKPGQPYMNQ</sequence>
<organism evidence="3 4">
    <name type="scientific">Brevibacillus laterosporus LMG 15441</name>
    <dbReference type="NCBI Taxonomy" id="1042163"/>
    <lineage>
        <taxon>Bacteria</taxon>
        <taxon>Bacillati</taxon>
        <taxon>Bacillota</taxon>
        <taxon>Bacilli</taxon>
        <taxon>Bacillales</taxon>
        <taxon>Paenibacillaceae</taxon>
        <taxon>Brevibacillus</taxon>
    </lineage>
</organism>
<dbReference type="Pfam" id="PF09580">
    <property type="entry name" value="Spore_YhcN_YlaJ"/>
    <property type="match status" value="1"/>
</dbReference>
<proteinExistence type="predicted"/>
<accession>A0A075R9C7</accession>
<dbReference type="EMBL" id="CP007806">
    <property type="protein sequence ID" value="AIG27838.1"/>
    <property type="molecule type" value="Genomic_DNA"/>
</dbReference>